<dbReference type="InterPro" id="IPR024962">
    <property type="entry name" value="YukD-like"/>
</dbReference>
<keyword evidence="1" id="KW-1133">Transmembrane helix</keyword>
<feature type="domain" description="EccD-like transmembrane" evidence="2">
    <location>
        <begin position="114"/>
        <end position="442"/>
    </location>
</feature>
<sequence length="448" mass="46157">MPDDRCRVTVVGERKSVDLALPVRAPIAEYVPRLAGLCGQEESEAMPPVWSLAEAGAPPFPPGDSLESAGVLDGAVLYLRDCRADEDLDLSVTDLDDQIAAANEDAQLWNARNRALSVVVAGLFASVLATVPLGLRHQAGPAVVMFFLIGVASALTAWYATRKSWPVPAGVRQVMALAAVPLTVAAGTGLPLDGRAVSLAVPALSAVLGAIAALLALPSVPTVVAVLVTSVIAVLVIPLALLDAGPTSSAAVVAVVMLLLFRVLPRIASQIAVLVPGEPQERRGRESDEVAAAVRRGNRLLTFLTVLLAVGLGWALVTLAASDDPYAFGLLGCAGVAVLLEAGSSRLVPVVAPQLAVGTLGLVALFVRLPEELFDTVQLGALVAFAVGVVLTGCGLGMAFRAAVRPVDLTERAKWLTGLASFLAIVCVPLAVGVFGVYESLMNLGSSM</sequence>
<keyword evidence="1" id="KW-0812">Transmembrane</keyword>
<feature type="transmembrane region" description="Helical" evidence="1">
    <location>
        <begin position="326"/>
        <end position="343"/>
    </location>
</feature>
<comment type="caution">
    <text evidence="3">The sequence shown here is derived from an EMBL/GenBank/DDBJ whole genome shotgun (WGS) entry which is preliminary data.</text>
</comment>
<dbReference type="Pfam" id="PF08817">
    <property type="entry name" value="YukD"/>
    <property type="match status" value="1"/>
</dbReference>
<dbReference type="InterPro" id="IPR044049">
    <property type="entry name" value="EccD_transm"/>
</dbReference>
<dbReference type="Pfam" id="PF19053">
    <property type="entry name" value="EccD"/>
    <property type="match status" value="1"/>
</dbReference>
<protein>
    <recommendedName>
        <fullName evidence="2">EccD-like transmembrane domain-containing protein</fullName>
    </recommendedName>
</protein>
<name>A0A8H1LEF0_9ACTN</name>
<dbReference type="GeneID" id="75182415"/>
<feature type="transmembrane region" description="Helical" evidence="1">
    <location>
        <begin position="196"/>
        <end position="216"/>
    </location>
</feature>
<gene>
    <name evidence="3" type="ORF">D8771_19675</name>
</gene>
<feature type="transmembrane region" description="Helical" evidence="1">
    <location>
        <begin position="381"/>
        <end position="404"/>
    </location>
</feature>
<feature type="transmembrane region" description="Helical" evidence="1">
    <location>
        <begin position="141"/>
        <end position="161"/>
    </location>
</feature>
<feature type="transmembrane region" description="Helical" evidence="1">
    <location>
        <begin position="350"/>
        <end position="369"/>
    </location>
</feature>
<dbReference type="AlphaFoldDB" id="A0A8H1LEF0"/>
<feature type="transmembrane region" description="Helical" evidence="1">
    <location>
        <begin position="247"/>
        <end position="264"/>
    </location>
</feature>
<evidence type="ECO:0000259" key="2">
    <source>
        <dbReference type="Pfam" id="PF19053"/>
    </source>
</evidence>
<accession>A0A8H1LEF0</accession>
<keyword evidence="1" id="KW-0472">Membrane</keyword>
<feature type="transmembrane region" description="Helical" evidence="1">
    <location>
        <begin position="416"/>
        <end position="438"/>
    </location>
</feature>
<evidence type="ECO:0000313" key="3">
    <source>
        <dbReference type="EMBL" id="TGG81618.1"/>
    </source>
</evidence>
<reference evidence="3 4" key="1">
    <citation type="submission" date="2018-10" db="EMBL/GenBank/DDBJ databases">
        <title>Isolation of pseudouridimycin from Streptomyces albus DSM 40763.</title>
        <authorList>
            <person name="Rosenqvist P."/>
            <person name="Metsae-Ketelae M."/>
            <person name="Virta P."/>
        </authorList>
    </citation>
    <scope>NUCLEOTIDE SEQUENCE [LARGE SCALE GENOMIC DNA]</scope>
    <source>
        <strain evidence="3 4">DSM 40763</strain>
    </source>
</reference>
<feature type="transmembrane region" description="Helical" evidence="1">
    <location>
        <begin position="173"/>
        <end position="190"/>
    </location>
</feature>
<organism evidence="3 4">
    <name type="scientific">Streptomyces albus</name>
    <dbReference type="NCBI Taxonomy" id="1888"/>
    <lineage>
        <taxon>Bacteria</taxon>
        <taxon>Bacillati</taxon>
        <taxon>Actinomycetota</taxon>
        <taxon>Actinomycetes</taxon>
        <taxon>Kitasatosporales</taxon>
        <taxon>Streptomycetaceae</taxon>
        <taxon>Streptomyces</taxon>
    </lineage>
</organism>
<feature type="transmembrane region" description="Helical" evidence="1">
    <location>
        <begin position="223"/>
        <end position="241"/>
    </location>
</feature>
<evidence type="ECO:0000313" key="4">
    <source>
        <dbReference type="Proteomes" id="UP000298111"/>
    </source>
</evidence>
<dbReference type="RefSeq" id="WP_016471902.1">
    <property type="nucleotide sequence ID" value="NZ_BBQG01000007.1"/>
</dbReference>
<dbReference type="Proteomes" id="UP000298111">
    <property type="component" value="Unassembled WGS sequence"/>
</dbReference>
<dbReference type="Gene3D" id="3.10.20.90">
    <property type="entry name" value="Phosphatidylinositol 3-kinase Catalytic Subunit, Chain A, domain 1"/>
    <property type="match status" value="1"/>
</dbReference>
<dbReference type="EMBL" id="RCIY01000065">
    <property type="protein sequence ID" value="TGG81618.1"/>
    <property type="molecule type" value="Genomic_DNA"/>
</dbReference>
<feature type="transmembrane region" description="Helical" evidence="1">
    <location>
        <begin position="115"/>
        <end position="135"/>
    </location>
</feature>
<proteinExistence type="predicted"/>
<evidence type="ECO:0000256" key="1">
    <source>
        <dbReference type="SAM" id="Phobius"/>
    </source>
</evidence>
<feature type="transmembrane region" description="Helical" evidence="1">
    <location>
        <begin position="300"/>
        <end position="320"/>
    </location>
</feature>